<reference evidence="1 2" key="1">
    <citation type="journal article" date="2019" name="Sci. Rep.">
        <title>Orb-weaving spider Araneus ventricosus genome elucidates the spidroin gene catalogue.</title>
        <authorList>
            <person name="Kono N."/>
            <person name="Nakamura H."/>
            <person name="Ohtoshi R."/>
            <person name="Moran D.A.P."/>
            <person name="Shinohara A."/>
            <person name="Yoshida Y."/>
            <person name="Fujiwara M."/>
            <person name="Mori M."/>
            <person name="Tomita M."/>
            <person name="Arakawa K."/>
        </authorList>
    </citation>
    <scope>NUCLEOTIDE SEQUENCE [LARGE SCALE GENOMIC DNA]</scope>
</reference>
<keyword evidence="2" id="KW-1185">Reference proteome</keyword>
<sequence>MSLSIRIFGYRSKFLFAVTSYLHNCRNLTRSIQRPLEYVCFIIDINWSNGVSLDRLKLFNILAESLPGISSVPMKMITAPVHRKDSIPVTARYSKRGPHQVL</sequence>
<name>A0A4Y2GFD4_ARAVE</name>
<evidence type="ECO:0000313" key="2">
    <source>
        <dbReference type="Proteomes" id="UP000499080"/>
    </source>
</evidence>
<dbReference type="Proteomes" id="UP000499080">
    <property type="component" value="Unassembled WGS sequence"/>
</dbReference>
<proteinExistence type="predicted"/>
<protein>
    <submittedName>
        <fullName evidence="1">Uncharacterized protein</fullName>
    </submittedName>
</protein>
<dbReference type="AlphaFoldDB" id="A0A4Y2GFD4"/>
<dbReference type="EMBL" id="BGPR01177562">
    <property type="protein sequence ID" value="GBM51877.1"/>
    <property type="molecule type" value="Genomic_DNA"/>
</dbReference>
<evidence type="ECO:0000313" key="1">
    <source>
        <dbReference type="EMBL" id="GBM51877.1"/>
    </source>
</evidence>
<gene>
    <name evidence="1" type="ORF">AVEN_146539_1</name>
</gene>
<accession>A0A4Y2GFD4</accession>
<comment type="caution">
    <text evidence="1">The sequence shown here is derived from an EMBL/GenBank/DDBJ whole genome shotgun (WGS) entry which is preliminary data.</text>
</comment>
<organism evidence="1 2">
    <name type="scientific">Araneus ventricosus</name>
    <name type="common">Orbweaver spider</name>
    <name type="synonym">Epeira ventricosa</name>
    <dbReference type="NCBI Taxonomy" id="182803"/>
    <lineage>
        <taxon>Eukaryota</taxon>
        <taxon>Metazoa</taxon>
        <taxon>Ecdysozoa</taxon>
        <taxon>Arthropoda</taxon>
        <taxon>Chelicerata</taxon>
        <taxon>Arachnida</taxon>
        <taxon>Araneae</taxon>
        <taxon>Araneomorphae</taxon>
        <taxon>Entelegynae</taxon>
        <taxon>Araneoidea</taxon>
        <taxon>Araneidae</taxon>
        <taxon>Araneus</taxon>
    </lineage>
</organism>